<reference evidence="3" key="1">
    <citation type="submission" date="2024-07" db="EMBL/GenBank/DDBJ databases">
        <title>Halotolerant mesophilic bacterium Ornithinibacillus sp. 4-3, sp. nov., isolated from soil.</title>
        <authorList>
            <person name="Sidarenka A.V."/>
            <person name="Guliayeva D.E."/>
            <person name="Leanovich S.I."/>
            <person name="Hileuskaya K.S."/>
            <person name="Akhremchuk A.E."/>
            <person name="Sikolenko M.A."/>
            <person name="Valentovich L.N."/>
        </authorList>
    </citation>
    <scope>NUCLEOTIDE SEQUENCE</scope>
    <source>
        <strain evidence="3">4-3</strain>
    </source>
</reference>
<evidence type="ECO:0000259" key="2">
    <source>
        <dbReference type="Pfam" id="PF07364"/>
    </source>
</evidence>
<feature type="domain" description="Microcystin LR degradation protein MlrC C-terminal" evidence="1">
    <location>
        <begin position="298"/>
        <end position="474"/>
    </location>
</feature>
<evidence type="ECO:0000313" key="3">
    <source>
        <dbReference type="EMBL" id="XDK32437.1"/>
    </source>
</evidence>
<dbReference type="EMBL" id="CP162599">
    <property type="protein sequence ID" value="XDK32437.1"/>
    <property type="molecule type" value="Genomic_DNA"/>
</dbReference>
<name>A0AB39HP79_9BACI</name>
<dbReference type="InterPro" id="IPR015995">
    <property type="entry name" value="MlrC_N"/>
</dbReference>
<dbReference type="AlphaFoldDB" id="A0AB39HP79"/>
<dbReference type="Pfam" id="PF07364">
    <property type="entry name" value="DUF1485"/>
    <property type="match status" value="1"/>
</dbReference>
<dbReference type="PIRSF" id="PIRSF012702">
    <property type="entry name" value="UCP012702"/>
    <property type="match status" value="1"/>
</dbReference>
<dbReference type="Pfam" id="PF07171">
    <property type="entry name" value="MlrC_C"/>
    <property type="match status" value="1"/>
</dbReference>
<dbReference type="InterPro" id="IPR009197">
    <property type="entry name" value="MlrC"/>
</dbReference>
<sequence length="488" mass="53698">MKILVGQIFHETNTFSNIKTTVDLFKAMEWSYGDDIIKTHKGVRFYLGGMIDQAEHYDFDVIPLFSANATPSGTITKATYDLMLNNLLKTIKDAKKYDAICLGLHGAGVAEGIDDLEGNVLEAVREIAGNVPIVATLDLHANVTDKMVQYADVLLGVNFYPHIDGYERGQEAIDMIKQMLEGHLKPVMSLKKLPLMIPASTTNLSPAKDINELCWEQEKNDAVVDCTFFHGFTQSDIPHAGVSVLTITNDDSVLAENIAKTIAQKIWEKRDKFATNYLSPAEGIEAALKIKGNPIVLNETSDNPGGGAPGDGTYLLKAMLDKKLTNACFGCICDPEVAQIAHEVGPGSFIDVKLGGKTDKYHGDPLIIKAYVKSLSDGRFNYTTPMLAGMKVDNGKSARLQVGGVDIIVCSKKEQVFDEQIFLLHGIDVSEYKIVALKSSQHFRAAYEQISARIITVESRGLSSSNLKKINYQRINRPMYPMDEGVHF</sequence>
<feature type="domain" description="Microcystin LR degradation protein MlrC N-terminal" evidence="2">
    <location>
        <begin position="2"/>
        <end position="287"/>
    </location>
</feature>
<organism evidence="3">
    <name type="scientific">Ornithinibacillus sp. 4-3</name>
    <dbReference type="NCBI Taxonomy" id="3231488"/>
    <lineage>
        <taxon>Bacteria</taxon>
        <taxon>Bacillati</taxon>
        <taxon>Bacillota</taxon>
        <taxon>Bacilli</taxon>
        <taxon>Bacillales</taxon>
        <taxon>Bacillaceae</taxon>
        <taxon>Ornithinibacillus</taxon>
    </lineage>
</organism>
<gene>
    <name evidence="3" type="ORF">AB4Y30_15735</name>
</gene>
<evidence type="ECO:0000259" key="1">
    <source>
        <dbReference type="Pfam" id="PF07171"/>
    </source>
</evidence>
<accession>A0AB39HP79</accession>
<proteinExistence type="predicted"/>
<protein>
    <submittedName>
        <fullName evidence="3">M81 family metallopeptidase</fullName>
    </submittedName>
</protein>
<dbReference type="InterPro" id="IPR010799">
    <property type="entry name" value="MlrC_C"/>
</dbReference>
<dbReference type="RefSeq" id="WP_368653126.1">
    <property type="nucleotide sequence ID" value="NZ_CP162599.1"/>
</dbReference>